<accession>A0A4R4VVB7</accession>
<evidence type="ECO:0000313" key="2">
    <source>
        <dbReference type="EMBL" id="TDD07283.1"/>
    </source>
</evidence>
<reference evidence="2 3" key="1">
    <citation type="submission" date="2019-03" db="EMBL/GenBank/DDBJ databases">
        <title>Draft genome sequences of novel Actinobacteria.</title>
        <authorList>
            <person name="Sahin N."/>
            <person name="Ay H."/>
            <person name="Saygin H."/>
        </authorList>
    </citation>
    <scope>NUCLEOTIDE SEQUENCE [LARGE SCALE GENOMIC DNA]</scope>
    <source>
        <strain evidence="2 3">KC310</strain>
    </source>
</reference>
<dbReference type="EMBL" id="SMKO01000027">
    <property type="protein sequence ID" value="TDD07283.1"/>
    <property type="molecule type" value="Genomic_DNA"/>
</dbReference>
<protein>
    <submittedName>
        <fullName evidence="2">Uncharacterized protein</fullName>
    </submittedName>
</protein>
<dbReference type="RefSeq" id="WP_132595501.1">
    <property type="nucleotide sequence ID" value="NZ_SMKO01000027.1"/>
</dbReference>
<gene>
    <name evidence="2" type="ORF">E1292_13585</name>
</gene>
<keyword evidence="3" id="KW-1185">Reference proteome</keyword>
<sequence>MTRVPLFAAGCRGDQGRFSPDSGHERPGHGSDRGRFDHVVLLSAPAEVMFARIQARTGNPYGKRPEEWAAS</sequence>
<feature type="compositionally biased region" description="Basic and acidic residues" evidence="1">
    <location>
        <begin position="22"/>
        <end position="35"/>
    </location>
</feature>
<comment type="caution">
    <text evidence="2">The sequence shown here is derived from an EMBL/GenBank/DDBJ whole genome shotgun (WGS) entry which is preliminary data.</text>
</comment>
<proteinExistence type="predicted"/>
<feature type="region of interest" description="Disordered" evidence="1">
    <location>
        <begin position="1"/>
        <end position="35"/>
    </location>
</feature>
<evidence type="ECO:0000256" key="1">
    <source>
        <dbReference type="SAM" id="MobiDB-lite"/>
    </source>
</evidence>
<dbReference type="Proteomes" id="UP000295258">
    <property type="component" value="Unassembled WGS sequence"/>
</dbReference>
<organism evidence="2 3">
    <name type="scientific">Nonomuraea deserti</name>
    <dbReference type="NCBI Taxonomy" id="1848322"/>
    <lineage>
        <taxon>Bacteria</taxon>
        <taxon>Bacillati</taxon>
        <taxon>Actinomycetota</taxon>
        <taxon>Actinomycetes</taxon>
        <taxon>Streptosporangiales</taxon>
        <taxon>Streptosporangiaceae</taxon>
        <taxon>Nonomuraea</taxon>
    </lineage>
</organism>
<evidence type="ECO:0000313" key="3">
    <source>
        <dbReference type="Proteomes" id="UP000295258"/>
    </source>
</evidence>
<name>A0A4R4VVB7_9ACTN</name>
<dbReference type="AlphaFoldDB" id="A0A4R4VVB7"/>